<reference evidence="1 2" key="1">
    <citation type="submission" date="2017-06" db="EMBL/GenBank/DDBJ databases">
        <title>Draft Genome Sequence of Bacillus sp Strain 36R Isolated from saline sediment at Atanasia, Sonora, Mexico.</title>
        <authorList>
            <person name="Sanchez Diaz R."/>
            <person name="Quiroz Macias M.E."/>
            <person name="Ibarra Gamez J.C."/>
            <person name="Enciso Ibarra J."/>
            <person name="Gomez Gil B."/>
            <person name="Galaviz Silva L."/>
        </authorList>
    </citation>
    <scope>NUCLEOTIDE SEQUENCE [LARGE SCALE GENOMIC DNA]</scope>
    <source>
        <strain evidence="1 2">36R_ATNSAL</strain>
    </source>
</reference>
<evidence type="ECO:0000313" key="1">
    <source>
        <dbReference type="EMBL" id="PCK17438.1"/>
    </source>
</evidence>
<comment type="caution">
    <text evidence="1">The sequence shown here is derived from an EMBL/GenBank/DDBJ whole genome shotgun (WGS) entry which is preliminary data.</text>
</comment>
<protein>
    <submittedName>
        <fullName evidence="1">Uncharacterized protein</fullName>
    </submittedName>
</protein>
<accession>A0A2A5IJD1</accession>
<dbReference type="Proteomes" id="UP000228754">
    <property type="component" value="Unassembled WGS sequence"/>
</dbReference>
<dbReference type="AlphaFoldDB" id="A0A2A5IJD1"/>
<gene>
    <name evidence="1" type="ORF">CEY02_20015</name>
</gene>
<organism evidence="1 2">
    <name type="scientific">Bacillus pumilus</name>
    <name type="common">Bacillus mesentericus</name>
    <dbReference type="NCBI Taxonomy" id="1408"/>
    <lineage>
        <taxon>Bacteria</taxon>
        <taxon>Bacillati</taxon>
        <taxon>Bacillota</taxon>
        <taxon>Bacilli</taxon>
        <taxon>Bacillales</taxon>
        <taxon>Bacillaceae</taxon>
        <taxon>Bacillus</taxon>
    </lineage>
</organism>
<sequence length="85" mass="9681">MSFFNPRLNKGISLKWSFEYISNNDEQHVSSIEVPEYNPLKDQLAVLVGGVECSPSSYLKTDSNRITFKTPVDTTLFEIMVRCFG</sequence>
<proteinExistence type="predicted"/>
<name>A0A2A5IJD1_BACPU</name>
<evidence type="ECO:0000313" key="2">
    <source>
        <dbReference type="Proteomes" id="UP000228754"/>
    </source>
</evidence>
<dbReference type="EMBL" id="NKHG01000144">
    <property type="protein sequence ID" value="PCK17438.1"/>
    <property type="molecule type" value="Genomic_DNA"/>
</dbReference>